<sequence>MKKLDNSKSYSLKVKITASVVSVLLIAISILAVISFYITSGKLKKQVQEQGVSLVKEITSEIQTNEAMSAQIDIVLGDKMTSIAYLIGQNPSVTDEFLKETASKLGIQEIDISNPQGIITHSNMTGNINFDYKTMTNNPSVQSVLKGEKSKAVEAIRKSSYIGDGNYYKYGEIAASGGGIIQVGIIANEIEKLNNSISEQSLVTRLVTSSNILYALTADKSLKVTANNDKSKIGTILTDEGSKSALKEGNVNTCIKTYNGQRVYDISIPIQKNGNIVGIVQIGISLASEASALRSIAIMFILIALIITVLGGFVIIKTVSSNLKPLSELADVAQEAANGDLTKSVEIKSLDEIGMVTSSFNNMIESLRNMTNKINNMSQGISSSSTTLLSSAQQAAAVSEEISSSTEEIADGAGTQVKATEEISASMEKVVDNMATVSDQVKSVVKFSEKTSNLASDGKDKMNNMINQMETIKNSVTYSSEIIVELQETSKKIGSIVELIDSIADQTALLALNASIEAARAGEAGKGFSVVAEEVRKLADESMKSSSNIKELITATQNKTEKALSSIEEGNKECEKGGEIVTLVGDSLKEILESFNSTKIYLEKVNVMVAESKENIDNVNEHVNEIQSISTNTAASTEEVAASTQEQSAGLQEISDSVQNLSNLAEELENSIKIFKI</sequence>
<dbReference type="SUPFAM" id="SSF103190">
    <property type="entry name" value="Sensory domain-like"/>
    <property type="match status" value="1"/>
</dbReference>
<dbReference type="SUPFAM" id="SSF58104">
    <property type="entry name" value="Methyl-accepting chemotaxis protein (MCP) signaling domain"/>
    <property type="match status" value="1"/>
</dbReference>
<dbReference type="InterPro" id="IPR003660">
    <property type="entry name" value="HAMP_dom"/>
</dbReference>
<dbReference type="RefSeq" id="WP_169297396.1">
    <property type="nucleotide sequence ID" value="NZ_JABBNI010000014.1"/>
</dbReference>
<dbReference type="Gene3D" id="3.30.450.20">
    <property type="entry name" value="PAS domain"/>
    <property type="match status" value="1"/>
</dbReference>
<dbReference type="SMART" id="SM00304">
    <property type="entry name" value="HAMP"/>
    <property type="match status" value="1"/>
</dbReference>
<evidence type="ECO:0000259" key="11">
    <source>
        <dbReference type="PROSITE" id="PS50885"/>
    </source>
</evidence>
<dbReference type="CDD" id="cd06225">
    <property type="entry name" value="HAMP"/>
    <property type="match status" value="1"/>
</dbReference>
<keyword evidence="6 8" id="KW-0807">Transducer</keyword>
<dbReference type="AlphaFoldDB" id="A0A7Y0EG45"/>
<comment type="caution">
    <text evidence="12">The sequence shown here is derived from an EMBL/GenBank/DDBJ whole genome shotgun (WGS) entry which is preliminary data.</text>
</comment>
<comment type="similarity">
    <text evidence="7">Belongs to the methyl-accepting chemotaxis (MCP) protein family.</text>
</comment>
<keyword evidence="5 9" id="KW-0472">Membrane</keyword>
<keyword evidence="4 9" id="KW-1133">Transmembrane helix</keyword>
<name>A0A7Y0EG45_9CLOT</name>
<dbReference type="PROSITE" id="PS50885">
    <property type="entry name" value="HAMP"/>
    <property type="match status" value="1"/>
</dbReference>
<protein>
    <submittedName>
        <fullName evidence="12">HAMP domain-containing protein</fullName>
    </submittedName>
</protein>
<dbReference type="Gene3D" id="6.10.340.10">
    <property type="match status" value="1"/>
</dbReference>
<reference evidence="12 13" key="1">
    <citation type="submission" date="2020-06" db="EMBL/GenBank/DDBJ databases">
        <title>Complete Genome Sequence of Clostridium muelleri sp. nov. P21T, an Acid-Alcohol Producing Acetogen Isolated from Old Hay.</title>
        <authorList>
            <person name="Duncan K.E."/>
            <person name="Tanner R.S."/>
        </authorList>
    </citation>
    <scope>NUCLEOTIDE SEQUENCE [LARGE SCALE GENOMIC DNA]</scope>
    <source>
        <strain evidence="12 13">P21</strain>
    </source>
</reference>
<evidence type="ECO:0000256" key="7">
    <source>
        <dbReference type="ARBA" id="ARBA00029447"/>
    </source>
</evidence>
<dbReference type="CDD" id="cd11386">
    <property type="entry name" value="MCP_signal"/>
    <property type="match status" value="1"/>
</dbReference>
<evidence type="ECO:0000256" key="3">
    <source>
        <dbReference type="ARBA" id="ARBA00022692"/>
    </source>
</evidence>
<dbReference type="PROSITE" id="PS50111">
    <property type="entry name" value="CHEMOTAXIS_TRANSDUC_2"/>
    <property type="match status" value="1"/>
</dbReference>
<evidence type="ECO:0000256" key="8">
    <source>
        <dbReference type="PROSITE-ProRule" id="PRU00284"/>
    </source>
</evidence>
<evidence type="ECO:0000256" key="1">
    <source>
        <dbReference type="ARBA" id="ARBA00004651"/>
    </source>
</evidence>
<feature type="transmembrane region" description="Helical" evidence="9">
    <location>
        <begin position="296"/>
        <end position="316"/>
    </location>
</feature>
<dbReference type="InterPro" id="IPR029151">
    <property type="entry name" value="Sensor-like_sf"/>
</dbReference>
<feature type="domain" description="Methyl-accepting transducer" evidence="10">
    <location>
        <begin position="391"/>
        <end position="662"/>
    </location>
</feature>
<keyword evidence="13" id="KW-1185">Reference proteome</keyword>
<keyword evidence="3 9" id="KW-0812">Transmembrane</keyword>
<evidence type="ECO:0000313" key="12">
    <source>
        <dbReference type="EMBL" id="NMM62803.1"/>
    </source>
</evidence>
<proteinExistence type="inferred from homology"/>
<dbReference type="GO" id="GO:0007165">
    <property type="term" value="P:signal transduction"/>
    <property type="evidence" value="ECO:0007669"/>
    <property type="project" value="UniProtKB-KW"/>
</dbReference>
<dbReference type="Gene3D" id="1.10.287.950">
    <property type="entry name" value="Methyl-accepting chemotaxis protein"/>
    <property type="match status" value="1"/>
</dbReference>
<dbReference type="PANTHER" id="PTHR32089">
    <property type="entry name" value="METHYL-ACCEPTING CHEMOTAXIS PROTEIN MCPB"/>
    <property type="match status" value="1"/>
</dbReference>
<evidence type="ECO:0000256" key="2">
    <source>
        <dbReference type="ARBA" id="ARBA00022475"/>
    </source>
</evidence>
<dbReference type="EMBL" id="JABBNI010000014">
    <property type="protein sequence ID" value="NMM62803.1"/>
    <property type="molecule type" value="Genomic_DNA"/>
</dbReference>
<dbReference type="InterPro" id="IPR033463">
    <property type="entry name" value="sCache_3"/>
</dbReference>
<evidence type="ECO:0000256" key="9">
    <source>
        <dbReference type="SAM" id="Phobius"/>
    </source>
</evidence>
<dbReference type="PANTHER" id="PTHR32089:SF112">
    <property type="entry name" value="LYSOZYME-LIKE PROTEIN-RELATED"/>
    <property type="match status" value="1"/>
</dbReference>
<evidence type="ECO:0000313" key="13">
    <source>
        <dbReference type="Proteomes" id="UP000537131"/>
    </source>
</evidence>
<dbReference type="InterPro" id="IPR004089">
    <property type="entry name" value="MCPsignal_dom"/>
</dbReference>
<evidence type="ECO:0000256" key="4">
    <source>
        <dbReference type="ARBA" id="ARBA00022989"/>
    </source>
</evidence>
<feature type="transmembrane region" description="Helical" evidence="9">
    <location>
        <begin position="16"/>
        <end position="38"/>
    </location>
</feature>
<accession>A0A7Y0EG45</accession>
<evidence type="ECO:0000256" key="6">
    <source>
        <dbReference type="ARBA" id="ARBA00023224"/>
    </source>
</evidence>
<dbReference type="SMART" id="SM00283">
    <property type="entry name" value="MA"/>
    <property type="match status" value="1"/>
</dbReference>
<dbReference type="Pfam" id="PF00672">
    <property type="entry name" value="HAMP"/>
    <property type="match status" value="1"/>
</dbReference>
<dbReference type="Proteomes" id="UP000537131">
    <property type="component" value="Unassembled WGS sequence"/>
</dbReference>
<gene>
    <name evidence="12" type="ORF">HBE96_08845</name>
</gene>
<evidence type="ECO:0000259" key="10">
    <source>
        <dbReference type="PROSITE" id="PS50111"/>
    </source>
</evidence>
<dbReference type="Pfam" id="PF17203">
    <property type="entry name" value="sCache_3_2"/>
    <property type="match status" value="1"/>
</dbReference>
<dbReference type="GO" id="GO:0005886">
    <property type="term" value="C:plasma membrane"/>
    <property type="evidence" value="ECO:0007669"/>
    <property type="project" value="UniProtKB-SubCell"/>
</dbReference>
<comment type="subcellular location">
    <subcellularLocation>
        <location evidence="1">Cell membrane</location>
        <topology evidence="1">Multi-pass membrane protein</topology>
    </subcellularLocation>
</comment>
<organism evidence="12 13">
    <name type="scientific">Clostridium muellerianum</name>
    <dbReference type="NCBI Taxonomy" id="2716538"/>
    <lineage>
        <taxon>Bacteria</taxon>
        <taxon>Bacillati</taxon>
        <taxon>Bacillota</taxon>
        <taxon>Clostridia</taxon>
        <taxon>Eubacteriales</taxon>
        <taxon>Clostridiaceae</taxon>
        <taxon>Clostridium</taxon>
    </lineage>
</organism>
<evidence type="ECO:0000256" key="5">
    <source>
        <dbReference type="ARBA" id="ARBA00023136"/>
    </source>
</evidence>
<feature type="domain" description="HAMP" evidence="11">
    <location>
        <begin position="320"/>
        <end position="372"/>
    </location>
</feature>
<keyword evidence="2" id="KW-1003">Cell membrane</keyword>
<dbReference type="Pfam" id="PF00015">
    <property type="entry name" value="MCPsignal"/>
    <property type="match status" value="1"/>
</dbReference>